<evidence type="ECO:0000259" key="1">
    <source>
        <dbReference type="Pfam" id="PF07969"/>
    </source>
</evidence>
<dbReference type="PANTHER" id="PTHR22642">
    <property type="entry name" value="IMIDAZOLONEPROPIONASE"/>
    <property type="match status" value="1"/>
</dbReference>
<dbReference type="InterPro" id="IPR033932">
    <property type="entry name" value="YtcJ-like"/>
</dbReference>
<dbReference type="EMBL" id="MU864534">
    <property type="protein sequence ID" value="KAK4183644.1"/>
    <property type="molecule type" value="Genomic_DNA"/>
</dbReference>
<dbReference type="SUPFAM" id="SSF51556">
    <property type="entry name" value="Metallo-dependent hydrolases"/>
    <property type="match status" value="1"/>
</dbReference>
<dbReference type="Proteomes" id="UP001302126">
    <property type="component" value="Unassembled WGS sequence"/>
</dbReference>
<dbReference type="SUPFAM" id="SSF51338">
    <property type="entry name" value="Composite domain of metallo-dependent hydrolases"/>
    <property type="match status" value="1"/>
</dbReference>
<dbReference type="AlphaFoldDB" id="A0AAN6WKR0"/>
<evidence type="ECO:0000313" key="3">
    <source>
        <dbReference type="Proteomes" id="UP001302126"/>
    </source>
</evidence>
<evidence type="ECO:0000313" key="2">
    <source>
        <dbReference type="EMBL" id="KAK4183644.1"/>
    </source>
</evidence>
<dbReference type="Gene3D" id="2.30.40.10">
    <property type="entry name" value="Urease, subunit C, domain 1"/>
    <property type="match status" value="1"/>
</dbReference>
<dbReference type="PANTHER" id="PTHR22642:SF2">
    <property type="entry name" value="PROTEIN LONG AFTER FAR-RED 3"/>
    <property type="match status" value="1"/>
</dbReference>
<accession>A0AAN6WKR0</accession>
<dbReference type="Gene3D" id="3.20.20.140">
    <property type="entry name" value="Metal-dependent hydrolases"/>
    <property type="match status" value="1"/>
</dbReference>
<keyword evidence="3" id="KW-1185">Reference proteome</keyword>
<dbReference type="CDD" id="cd01300">
    <property type="entry name" value="YtcJ_like"/>
    <property type="match status" value="1"/>
</dbReference>
<dbReference type="Pfam" id="PF07969">
    <property type="entry name" value="Amidohydro_3"/>
    <property type="match status" value="1"/>
</dbReference>
<organism evidence="2 3">
    <name type="scientific">Podospora australis</name>
    <dbReference type="NCBI Taxonomy" id="1536484"/>
    <lineage>
        <taxon>Eukaryota</taxon>
        <taxon>Fungi</taxon>
        <taxon>Dikarya</taxon>
        <taxon>Ascomycota</taxon>
        <taxon>Pezizomycotina</taxon>
        <taxon>Sordariomycetes</taxon>
        <taxon>Sordariomycetidae</taxon>
        <taxon>Sordariales</taxon>
        <taxon>Podosporaceae</taxon>
        <taxon>Podospora</taxon>
    </lineage>
</organism>
<comment type="caution">
    <text evidence="2">The sequence shown here is derived from an EMBL/GenBank/DDBJ whole genome shotgun (WGS) entry which is preliminary data.</text>
</comment>
<reference evidence="2" key="2">
    <citation type="submission" date="2023-05" db="EMBL/GenBank/DDBJ databases">
        <authorList>
            <consortium name="Lawrence Berkeley National Laboratory"/>
            <person name="Steindorff A."/>
            <person name="Hensen N."/>
            <person name="Bonometti L."/>
            <person name="Westerberg I."/>
            <person name="Brannstrom I.O."/>
            <person name="Guillou S."/>
            <person name="Cros-Aarteil S."/>
            <person name="Calhoun S."/>
            <person name="Haridas S."/>
            <person name="Kuo A."/>
            <person name="Mondo S."/>
            <person name="Pangilinan J."/>
            <person name="Riley R."/>
            <person name="Labutti K."/>
            <person name="Andreopoulos B."/>
            <person name="Lipzen A."/>
            <person name="Chen C."/>
            <person name="Yanf M."/>
            <person name="Daum C."/>
            <person name="Ng V."/>
            <person name="Clum A."/>
            <person name="Ohm R."/>
            <person name="Martin F."/>
            <person name="Silar P."/>
            <person name="Natvig D."/>
            <person name="Lalanne C."/>
            <person name="Gautier V."/>
            <person name="Ament-Velasquez S.L."/>
            <person name="Kruys A."/>
            <person name="Hutchinson M.I."/>
            <person name="Powell A.J."/>
            <person name="Barry K."/>
            <person name="Miller A.N."/>
            <person name="Grigoriev I.V."/>
            <person name="Debuchy R."/>
            <person name="Gladieux P."/>
            <person name="Thoren M.H."/>
            <person name="Johannesson H."/>
        </authorList>
    </citation>
    <scope>NUCLEOTIDE SEQUENCE</scope>
    <source>
        <strain evidence="2">PSN309</strain>
    </source>
</reference>
<reference evidence="2" key="1">
    <citation type="journal article" date="2023" name="Mol. Phylogenet. Evol.">
        <title>Genome-scale phylogeny and comparative genomics of the fungal order Sordariales.</title>
        <authorList>
            <person name="Hensen N."/>
            <person name="Bonometti L."/>
            <person name="Westerberg I."/>
            <person name="Brannstrom I.O."/>
            <person name="Guillou S."/>
            <person name="Cros-Aarteil S."/>
            <person name="Calhoun S."/>
            <person name="Haridas S."/>
            <person name="Kuo A."/>
            <person name="Mondo S."/>
            <person name="Pangilinan J."/>
            <person name="Riley R."/>
            <person name="LaButti K."/>
            <person name="Andreopoulos B."/>
            <person name="Lipzen A."/>
            <person name="Chen C."/>
            <person name="Yan M."/>
            <person name="Daum C."/>
            <person name="Ng V."/>
            <person name="Clum A."/>
            <person name="Steindorff A."/>
            <person name="Ohm R.A."/>
            <person name="Martin F."/>
            <person name="Silar P."/>
            <person name="Natvig D.O."/>
            <person name="Lalanne C."/>
            <person name="Gautier V."/>
            <person name="Ament-Velasquez S.L."/>
            <person name="Kruys A."/>
            <person name="Hutchinson M.I."/>
            <person name="Powell A.J."/>
            <person name="Barry K."/>
            <person name="Miller A.N."/>
            <person name="Grigoriev I.V."/>
            <person name="Debuchy R."/>
            <person name="Gladieux P."/>
            <person name="Hiltunen Thoren M."/>
            <person name="Johannesson H."/>
        </authorList>
    </citation>
    <scope>NUCLEOTIDE SEQUENCE</scope>
    <source>
        <strain evidence="2">PSN309</strain>
    </source>
</reference>
<name>A0AAN6WKR0_9PEZI</name>
<protein>
    <submittedName>
        <fullName evidence="2">Amidohydrolase family-domain-containing protein</fullName>
    </submittedName>
</protein>
<dbReference type="InterPro" id="IPR032466">
    <property type="entry name" value="Metal_Hydrolase"/>
</dbReference>
<dbReference type="Gene3D" id="3.10.310.70">
    <property type="match status" value="1"/>
</dbReference>
<dbReference type="GO" id="GO:0016810">
    <property type="term" value="F:hydrolase activity, acting on carbon-nitrogen (but not peptide) bonds"/>
    <property type="evidence" value="ECO:0007669"/>
    <property type="project" value="InterPro"/>
</dbReference>
<gene>
    <name evidence="2" type="ORF">QBC35DRAFT_507691</name>
</gene>
<dbReference type="InterPro" id="IPR011059">
    <property type="entry name" value="Metal-dep_hydrolase_composite"/>
</dbReference>
<proteinExistence type="predicted"/>
<dbReference type="InterPro" id="IPR013108">
    <property type="entry name" value="Amidohydro_3"/>
</dbReference>
<feature type="domain" description="Amidohydrolase 3" evidence="1">
    <location>
        <begin position="99"/>
        <end position="612"/>
    </location>
</feature>
<sequence length="616" mass="66253">MCGGASTSLLRALLGNPQDLERDLRALQNAELQTETFKSAEADNDSVVIYRGTILTMAFGKFNPVEAMAVQGDTIVATGTYDQVQAAVSQLQVPHTERDLGSQCIVPGFVEPHLHLLPTALVSGLTDMWLDKVKNIDQAKEVIEAAVKAVKPGDWIIAFGYDPSLTSDHIPLTRDITDAAAPSNPFFCGNPSGHLGYANTAAFIAAGIAVRPNDPNLNYPAGNPYYVKATDEQGEYLTGVVLETAVNEVSLAFPKPFFSPDRLVCLGREALTSWAKAGCTSLFDAGIGVLMSKLDITILLEILAPQSTTPVIPRFNGAIAAAALDAILGLQPGYPPTPPPYINGPLNLYTVKFWLDGSTQGFTAALNQPYASSTNPFNFPCGFLDYRLGPKDLASGPNDSALLDQLNPVIKAGWQAMLHVNGSRAIDQALRVLPQALPLGPQPPPYMHRLEHFTADVTREQITAVAKLGLGVSHLIAHVGTWGDAFVQYIFEDHNRAARIDPFAEEIAAGLTVSLHSDSFTSPVAPLRYVDTAVTRRTRSGDVLGPEQAVSLEQAFAGVTYHPAKQMGQLDKIGSLEKRKKADFVILSEDPRNVEAGELFGKCKVVQTWIGGLKFV</sequence>